<evidence type="ECO:0000256" key="5">
    <source>
        <dbReference type="ARBA" id="ARBA00022985"/>
    </source>
</evidence>
<dbReference type="PANTHER" id="PTHR30606">
    <property type="entry name" value="LIPID A BIOSYNTHESIS LAUROYL ACYLTRANSFERASE"/>
    <property type="match status" value="1"/>
</dbReference>
<keyword evidence="3 9" id="KW-0808">Transferase</keyword>
<dbReference type="Proteomes" id="UP000267077">
    <property type="component" value="Unassembled WGS sequence"/>
</dbReference>
<dbReference type="GO" id="GO:0009245">
    <property type="term" value="P:lipid A biosynthetic process"/>
    <property type="evidence" value="ECO:0007669"/>
    <property type="project" value="InterPro"/>
</dbReference>
<comment type="caution">
    <text evidence="10">The sequence shown here is derived from an EMBL/GenBank/DDBJ whole genome shotgun (WGS) entry which is preliminary data.</text>
</comment>
<dbReference type="UniPathway" id="UPA00360">
    <property type="reaction ID" value="UER00485"/>
</dbReference>
<dbReference type="OrthoDB" id="9803456at2"/>
<keyword evidence="7 9" id="KW-0472">Membrane</keyword>
<feature type="transmembrane region" description="Helical" evidence="9">
    <location>
        <begin position="20"/>
        <end position="39"/>
    </location>
</feature>
<keyword evidence="8 9" id="KW-0012">Acyltransferase</keyword>
<dbReference type="HAMAP" id="MF_01942">
    <property type="entry name" value="Lipid_A_LpxL_LpxP"/>
    <property type="match status" value="1"/>
</dbReference>
<evidence type="ECO:0000256" key="7">
    <source>
        <dbReference type="ARBA" id="ARBA00023136"/>
    </source>
</evidence>
<comment type="catalytic activity">
    <reaction evidence="9">
        <text>an alpha-Kdo-(2-&gt;4)-alpha-Kdo-(2-&gt;6)-lipid IVA + a fatty acyl-[ACP] = an alpha-Kdo-(2-&gt;4)-alpha-Kdo-(2-&gt;6)-(acyl)-lipid IVA + holo-[ACP]</text>
        <dbReference type="Rhea" id="RHEA:69396"/>
        <dbReference type="Rhea" id="RHEA-COMP:9685"/>
        <dbReference type="Rhea" id="RHEA-COMP:14125"/>
        <dbReference type="ChEBI" id="CHEBI:64479"/>
        <dbReference type="ChEBI" id="CHEBI:138651"/>
        <dbReference type="ChEBI" id="CHEBI:176429"/>
        <dbReference type="ChEBI" id="CHEBI:176430"/>
        <dbReference type="EC" id="2.3.1.241"/>
    </reaction>
</comment>
<evidence type="ECO:0000256" key="2">
    <source>
        <dbReference type="ARBA" id="ARBA00022519"/>
    </source>
</evidence>
<dbReference type="NCBIfam" id="TIGR02207">
    <property type="entry name" value="lipid_A_htrB"/>
    <property type="match status" value="1"/>
</dbReference>
<comment type="pathway">
    <text evidence="9">Bacterial outer membrane biogenesis; lipopolysaccharide biosynthesis.</text>
</comment>
<keyword evidence="6 9" id="KW-1133">Transmembrane helix</keyword>
<dbReference type="PANTHER" id="PTHR30606:SF9">
    <property type="entry name" value="LIPID A BIOSYNTHESIS LAUROYLTRANSFERASE"/>
    <property type="match status" value="1"/>
</dbReference>
<dbReference type="GO" id="GO:0005886">
    <property type="term" value="C:plasma membrane"/>
    <property type="evidence" value="ECO:0007669"/>
    <property type="project" value="UniProtKB-SubCell"/>
</dbReference>
<dbReference type="InterPro" id="IPR011920">
    <property type="entry name" value="Lipid_A_LpxL_LpxP"/>
</dbReference>
<proteinExistence type="inferred from homology"/>
<keyword evidence="2 9" id="KW-0997">Cell inner membrane</keyword>
<dbReference type="GO" id="GO:0036104">
    <property type="term" value="P:Kdo2-lipid A biosynthetic process"/>
    <property type="evidence" value="ECO:0007669"/>
    <property type="project" value="UniProtKB-UniRule"/>
</dbReference>
<evidence type="ECO:0000313" key="11">
    <source>
        <dbReference type="Proteomes" id="UP000267077"/>
    </source>
</evidence>
<evidence type="ECO:0000256" key="3">
    <source>
        <dbReference type="ARBA" id="ARBA00022679"/>
    </source>
</evidence>
<dbReference type="UniPathway" id="UPA00030"/>
<sequence>MPGTPRPVFTRSLLSPRLWPAWIGVGVMKLIAMLPYGVLMGMGRLLGAIIERVPSPRREVAAINVALCFPELDAQAQTKLVDAHLRDIGMMLMEFALGWMGSDRAIARIPVVVEGLEHLEAANAQGRGVLLVGGHFSHLELCARLVSQRIRIAGMYRRMDNPAFEWTVLRARLGYARAMFDKDDIRGTVKYLRNGGTLWYAPDQDMRSKDNAFVPFFGVTAATIKATHHLARMSNSLVIPFFHRRLPDNQGYALRLGAPLENLPSDDADADTARVNLAIEQMVREAPEQYLWVHKRFKTRPEEEPQIY</sequence>
<comment type="subcellular location">
    <subcellularLocation>
        <location evidence="9">Cell inner membrane</location>
        <topology evidence="9">Single-pass membrane protein</topology>
    </subcellularLocation>
</comment>
<reference evidence="10 11" key="1">
    <citation type="submission" date="2018-12" db="EMBL/GenBank/DDBJ databases">
        <title>Dyella dinghuensis sp. nov. DHOA06 and Dyella choica sp. nov. 4M-K27, isolated from forest soil.</title>
        <authorList>
            <person name="Qiu L.-H."/>
            <person name="Gao Z.-H."/>
        </authorList>
    </citation>
    <scope>NUCLEOTIDE SEQUENCE [LARGE SCALE GENOMIC DNA]</scope>
    <source>
        <strain evidence="10 11">DHOA06</strain>
    </source>
</reference>
<dbReference type="Pfam" id="PF03279">
    <property type="entry name" value="Lip_A_acyltrans"/>
    <property type="match status" value="1"/>
</dbReference>
<dbReference type="GO" id="GO:0008913">
    <property type="term" value="F:Kdo2-lipid IVA acyltransferase activity"/>
    <property type="evidence" value="ECO:0007669"/>
    <property type="project" value="UniProtKB-EC"/>
</dbReference>
<dbReference type="CDD" id="cd07984">
    <property type="entry name" value="LPLAT_LABLAT-like"/>
    <property type="match status" value="1"/>
</dbReference>
<evidence type="ECO:0000256" key="6">
    <source>
        <dbReference type="ARBA" id="ARBA00022989"/>
    </source>
</evidence>
<protein>
    <recommendedName>
        <fullName evidence="9">Lipid A biosynthesis acyltransferase</fullName>
        <ecNumber evidence="9">2.3.1.241</ecNumber>
    </recommendedName>
    <alternativeName>
        <fullName evidence="9">Kdo(2)-lipid IV(A) acyltransferase</fullName>
    </alternativeName>
</protein>
<organism evidence="10 11">
    <name type="scientific">Dyella dinghuensis</name>
    <dbReference type="NCBI Taxonomy" id="1920169"/>
    <lineage>
        <taxon>Bacteria</taxon>
        <taxon>Pseudomonadati</taxon>
        <taxon>Pseudomonadota</taxon>
        <taxon>Gammaproteobacteria</taxon>
        <taxon>Lysobacterales</taxon>
        <taxon>Rhodanobacteraceae</taxon>
        <taxon>Dyella</taxon>
    </lineage>
</organism>
<evidence type="ECO:0000256" key="4">
    <source>
        <dbReference type="ARBA" id="ARBA00022692"/>
    </source>
</evidence>
<dbReference type="EC" id="2.3.1.241" evidence="9"/>
<dbReference type="InterPro" id="IPR004960">
    <property type="entry name" value="LipA_acyltrans"/>
</dbReference>
<gene>
    <name evidence="9 10" type="primary">lpxL</name>
    <name evidence="10" type="ORF">EKH79_17335</name>
</gene>
<dbReference type="RefSeq" id="WP_126675113.1">
    <property type="nucleotide sequence ID" value="NZ_RYZR01000008.1"/>
</dbReference>
<evidence type="ECO:0000256" key="8">
    <source>
        <dbReference type="ARBA" id="ARBA00023315"/>
    </source>
</evidence>
<comment type="similarity">
    <text evidence="9">Belongs to the LpxL/LpxM/LpxP family.</text>
</comment>
<dbReference type="GO" id="GO:0009103">
    <property type="term" value="P:lipopolysaccharide biosynthetic process"/>
    <property type="evidence" value="ECO:0007669"/>
    <property type="project" value="UniProtKB-UniRule"/>
</dbReference>
<evidence type="ECO:0000256" key="1">
    <source>
        <dbReference type="ARBA" id="ARBA00022475"/>
    </source>
</evidence>
<accession>A0A432LNI3</accession>
<dbReference type="EMBL" id="RYZR01000008">
    <property type="protein sequence ID" value="RUL61402.1"/>
    <property type="molecule type" value="Genomic_DNA"/>
</dbReference>
<evidence type="ECO:0000313" key="10">
    <source>
        <dbReference type="EMBL" id="RUL61402.1"/>
    </source>
</evidence>
<name>A0A432LNI3_9GAMM</name>
<keyword evidence="5 9" id="KW-0448">Lipopolysaccharide biosynthesis</keyword>
<keyword evidence="11" id="KW-1185">Reference proteome</keyword>
<comment type="function">
    <text evidence="9">Catalyzes the transfer of an acyl chain from an acyl-[acyl-carrier-protein] (ACP) to a Kdo(2)-lipid IV(A) to form a Kdo(2)-(acyl)-lipid IV(A).</text>
</comment>
<keyword evidence="1 9" id="KW-1003">Cell membrane</keyword>
<dbReference type="PIRSF" id="PIRSF026649">
    <property type="entry name" value="MsbB"/>
    <property type="match status" value="1"/>
</dbReference>
<dbReference type="AlphaFoldDB" id="A0A432LNI3"/>
<feature type="short sequence motif" description="HXXXXD motif" evidence="9">
    <location>
        <begin position="135"/>
        <end position="140"/>
    </location>
</feature>
<keyword evidence="4 9" id="KW-0812">Transmembrane</keyword>
<evidence type="ECO:0000256" key="9">
    <source>
        <dbReference type="HAMAP-Rule" id="MF_01942"/>
    </source>
</evidence>
<comment type="pathway">
    <text evidence="9">Glycolipid biosynthesis; KDO(2)-lipid A biosynthesis; KDO(2)-lipid A from CMP-3-deoxy-D-manno-octulosonate and lipid IV(A): step 3/4.</text>
</comment>